<proteinExistence type="predicted"/>
<protein>
    <submittedName>
        <fullName evidence="1">HET domain-containing protein</fullName>
    </submittedName>
</protein>
<gene>
    <name evidence="1" type="ORF">NCS57_00200500</name>
</gene>
<sequence length="768" mass="86099">MTTEDVRDAPPTDNEDICPACLNLEYNRFDVSERPSEPDRYPAPRSRRINRERITDAARQFCPICAVLDEGMATFWGDESWEAEEESEYSYDDNTTEENEDGTHDSETGDEVNQDCAQSLGGSDPNVSGSSENSSKGEPYGRPNIIIELRPGKSLFLRRLDLKLRSDSTDRLGRIEFSTNENDPRSSFHSAFGRGAVPVCHLSPDSAAGILKRWLKSCDKHEQCSVKSQSPPKRLIYISDEQRLIETKDHPLICWPYATLSHCWGNLIDAKPLQTTKDSYEARIRGIDWEGLPTLFQDVIILLRKLGLSYLWIDSMCIIQDDVDDWLEQSAQMAGIYSHSYLNLAAATSENSSQSLFRTRFQVFADVDASVSAQSDSSLHPDSSWWPSPGMHCERWTTGVIQPMDTSTAAVLVRPPNVLGHGSIFGDEYLGRALECPLLDRAWVYQEKLLAPRTAFFSCSELMWQCRESVACECKDMDNNWKILPEMESMLEKQSPAPPLLLVDCWEKRWFDKIQRNPPSVDVSRQARDFWHTVVTQYASMSLTKESDRAYAIAGVALKIQEVTNDKYLAGLWLQDLPLGLAWGNYPFLKDYKNATRLGGGIPSWSWMSLQRGGSYLSAAYGLLESFETDPRVRIIEEGTWCRTDGHQFGAVRSGQIELEAASLAVAISINEESNTGFSFSIPGGDDEDDDVHQFLADCPCDPTEGLKDGDSVLLLLLGKVTLIKPLGICLAVKPVEDIQGAYRRVGVVFDDVDIPERGALPSRFILI</sequence>
<name>A0ACC0R8V2_9HYPO</name>
<dbReference type="Proteomes" id="UP001065298">
    <property type="component" value="Chromosome 2"/>
</dbReference>
<keyword evidence="2" id="KW-1185">Reference proteome</keyword>
<evidence type="ECO:0000313" key="2">
    <source>
        <dbReference type="Proteomes" id="UP001065298"/>
    </source>
</evidence>
<evidence type="ECO:0000313" key="1">
    <source>
        <dbReference type="EMBL" id="KAI8679233.1"/>
    </source>
</evidence>
<accession>A0ACC0R8V2</accession>
<reference evidence="1" key="1">
    <citation type="submission" date="2022-06" db="EMBL/GenBank/DDBJ databases">
        <title>Fusarium solani species complex genomes reveal bases of compartmentalisation and animal pathogenesis.</title>
        <authorList>
            <person name="Tsai I.J."/>
        </authorList>
    </citation>
    <scope>NUCLEOTIDE SEQUENCE</scope>
    <source>
        <strain evidence="1">Fu6.1</strain>
    </source>
</reference>
<organism evidence="1 2">
    <name type="scientific">Fusarium keratoplasticum</name>
    <dbReference type="NCBI Taxonomy" id="1328300"/>
    <lineage>
        <taxon>Eukaryota</taxon>
        <taxon>Fungi</taxon>
        <taxon>Dikarya</taxon>
        <taxon>Ascomycota</taxon>
        <taxon>Pezizomycotina</taxon>
        <taxon>Sordariomycetes</taxon>
        <taxon>Hypocreomycetidae</taxon>
        <taxon>Hypocreales</taxon>
        <taxon>Nectriaceae</taxon>
        <taxon>Fusarium</taxon>
        <taxon>Fusarium solani species complex</taxon>
    </lineage>
</organism>
<dbReference type="EMBL" id="CM046504">
    <property type="protein sequence ID" value="KAI8679233.1"/>
    <property type="molecule type" value="Genomic_DNA"/>
</dbReference>
<comment type="caution">
    <text evidence="1">The sequence shown here is derived from an EMBL/GenBank/DDBJ whole genome shotgun (WGS) entry which is preliminary data.</text>
</comment>